<dbReference type="Pfam" id="PF07586">
    <property type="entry name" value="HXXSHH"/>
    <property type="match status" value="1"/>
</dbReference>
<evidence type="ECO:0000313" key="1">
    <source>
        <dbReference type="EMBL" id="QDT59655.1"/>
    </source>
</evidence>
<dbReference type="EMBL" id="CP036272">
    <property type="protein sequence ID" value="QDT59655.1"/>
    <property type="molecule type" value="Genomic_DNA"/>
</dbReference>
<gene>
    <name evidence="1" type="ORF">SV7mr_21640</name>
</gene>
<organism evidence="1 2">
    <name type="scientific">Stieleria bergensis</name>
    <dbReference type="NCBI Taxonomy" id="2528025"/>
    <lineage>
        <taxon>Bacteria</taxon>
        <taxon>Pseudomonadati</taxon>
        <taxon>Planctomycetota</taxon>
        <taxon>Planctomycetia</taxon>
        <taxon>Pirellulales</taxon>
        <taxon>Pirellulaceae</taxon>
        <taxon>Stieleria</taxon>
    </lineage>
</organism>
<protein>
    <recommendedName>
        <fullName evidence="3">DUF1552 domain-containing protein</fullName>
    </recommendedName>
</protein>
<dbReference type="RefSeq" id="WP_145271670.1">
    <property type="nucleotide sequence ID" value="NZ_CP036272.1"/>
</dbReference>
<dbReference type="OrthoDB" id="234723at2"/>
<name>A0A517SU44_9BACT</name>
<dbReference type="AlphaFoldDB" id="A0A517SU44"/>
<evidence type="ECO:0008006" key="3">
    <source>
        <dbReference type="Google" id="ProtNLM"/>
    </source>
</evidence>
<evidence type="ECO:0000313" key="2">
    <source>
        <dbReference type="Proteomes" id="UP000315003"/>
    </source>
</evidence>
<dbReference type="Proteomes" id="UP000315003">
    <property type="component" value="Chromosome"/>
</dbReference>
<sequence>MSIHRRQVLQAAGISLGGMSLAQSLAPALATATSPIAAGLGPRRFVFIRKSNGVRPKEVTLPSFSDAQKKADNDRQPLDVDLANHDLPEWLQQLETHKQHLCILQGLSCKMSENGHWSYSSVLGAYKSGRNSLSGIKRATIDFELAKLFPSPFGHVELSLTGNYSTFRTGIVSGYSAPAPHQRNYCYADPQTAYNELFKSVTHPEAVDSDNQMLAFLQGEENFKAEMLAGYEKQKLSNHVQSIEQIQERNKQLTGLADVIKQHLPELDAVHANGGQNASTPEKQQAMTDILVAALATGLTNVVTYTIDELSTPIKGLPGNESDHISIHELGHNGGYSGVPADEIRETIRVGHVSQVATIVNKLKKIPEGNGTLFDNTVILYFPENGEGHHSHGTEAPFVILAGDHCRLDLLGRYIRLPYHGTEGHKTIGNWYTTLLNAYGNPIQHYGDMDLEMSRKKLDQIGAIKQFMPA</sequence>
<dbReference type="InterPro" id="IPR006311">
    <property type="entry name" value="TAT_signal"/>
</dbReference>
<dbReference type="PROSITE" id="PS51318">
    <property type="entry name" value="TAT"/>
    <property type="match status" value="1"/>
</dbReference>
<accession>A0A517SU44</accession>
<proteinExistence type="predicted"/>
<reference evidence="1 2" key="1">
    <citation type="submission" date="2019-02" db="EMBL/GenBank/DDBJ databases">
        <title>Deep-cultivation of Planctomycetes and their phenomic and genomic characterization uncovers novel biology.</title>
        <authorList>
            <person name="Wiegand S."/>
            <person name="Jogler M."/>
            <person name="Boedeker C."/>
            <person name="Pinto D."/>
            <person name="Vollmers J."/>
            <person name="Rivas-Marin E."/>
            <person name="Kohn T."/>
            <person name="Peeters S.H."/>
            <person name="Heuer A."/>
            <person name="Rast P."/>
            <person name="Oberbeckmann S."/>
            <person name="Bunk B."/>
            <person name="Jeske O."/>
            <person name="Meyerdierks A."/>
            <person name="Storesund J.E."/>
            <person name="Kallscheuer N."/>
            <person name="Luecker S."/>
            <person name="Lage O.M."/>
            <person name="Pohl T."/>
            <person name="Merkel B.J."/>
            <person name="Hornburger P."/>
            <person name="Mueller R.-W."/>
            <person name="Bruemmer F."/>
            <person name="Labrenz M."/>
            <person name="Spormann A.M."/>
            <person name="Op den Camp H."/>
            <person name="Overmann J."/>
            <person name="Amann R."/>
            <person name="Jetten M.S.M."/>
            <person name="Mascher T."/>
            <person name="Medema M.H."/>
            <person name="Devos D.P."/>
            <person name="Kaster A.-K."/>
            <person name="Ovreas L."/>
            <person name="Rohde M."/>
            <person name="Galperin M.Y."/>
            <person name="Jogler C."/>
        </authorList>
    </citation>
    <scope>NUCLEOTIDE SEQUENCE [LARGE SCALE GENOMIC DNA]</scope>
    <source>
        <strain evidence="1 2">SV_7m_r</strain>
    </source>
</reference>
<dbReference type="InterPro" id="IPR011447">
    <property type="entry name" value="DUF1552"/>
</dbReference>
<keyword evidence="2" id="KW-1185">Reference proteome</keyword>